<dbReference type="InterPro" id="IPR058084">
    <property type="entry name" value="Slr1658-like"/>
</dbReference>
<gene>
    <name evidence="1" type="ORF">G7B40_016160</name>
</gene>
<protein>
    <submittedName>
        <fullName evidence="1">DUF6272 family protein</fullName>
    </submittedName>
</protein>
<accession>A0AAP5I750</accession>
<proteinExistence type="predicted"/>
<name>A0AAP5I750_9CYAN</name>
<dbReference type="NCBIfam" id="NF047703">
    <property type="entry name" value="slr1658_superfam"/>
    <property type="match status" value="1"/>
</dbReference>
<evidence type="ECO:0000313" key="1">
    <source>
        <dbReference type="EMBL" id="MDR9896086.1"/>
    </source>
</evidence>
<keyword evidence="2" id="KW-1185">Reference proteome</keyword>
<evidence type="ECO:0000313" key="2">
    <source>
        <dbReference type="Proteomes" id="UP000667802"/>
    </source>
</evidence>
<dbReference type="Proteomes" id="UP000667802">
    <property type="component" value="Unassembled WGS sequence"/>
</dbReference>
<dbReference type="Pfam" id="PF19788">
    <property type="entry name" value="DUF6272"/>
    <property type="match status" value="1"/>
</dbReference>
<sequence length="194" mass="22073">MSRIFGNFIDNFPQEYDSLEISFNFGSRLIQKRWKNNRLSAYFVADYLSNILPIDEDETQDNSRIEASKSTVTYIANELLENAMKFSEDNQVKFGIHFLEDGETFTAVIFTKNAITAQKAEKFQDFIKELLCADTHELYIQQIEKTAEDGDSEASGLGLLTIINDYSAKLGWEFDSDLSNLGMLTVTTMAQVII</sequence>
<dbReference type="EMBL" id="JAALHA020000007">
    <property type="protein sequence ID" value="MDR9896086.1"/>
    <property type="molecule type" value="Genomic_DNA"/>
</dbReference>
<organism evidence="1 2">
    <name type="scientific">Aetokthonos hydrillicola Thurmond2011</name>
    <dbReference type="NCBI Taxonomy" id="2712845"/>
    <lineage>
        <taxon>Bacteria</taxon>
        <taxon>Bacillati</taxon>
        <taxon>Cyanobacteriota</taxon>
        <taxon>Cyanophyceae</taxon>
        <taxon>Nostocales</taxon>
        <taxon>Hapalosiphonaceae</taxon>
        <taxon>Aetokthonos</taxon>
    </lineage>
</organism>
<dbReference type="InterPro" id="IPR046239">
    <property type="entry name" value="DUF6272"/>
</dbReference>
<reference evidence="2" key="1">
    <citation type="journal article" date="2021" name="Science">
        <title>Hunting the eagle killer: A cyanobacterial neurotoxin causes vacuolar myelinopathy.</title>
        <authorList>
            <person name="Breinlinger S."/>
            <person name="Phillips T.J."/>
            <person name="Haram B.N."/>
            <person name="Mares J."/>
            <person name="Martinez Yerena J.A."/>
            <person name="Hrouzek P."/>
            <person name="Sobotka R."/>
            <person name="Henderson W.M."/>
            <person name="Schmieder P."/>
            <person name="Williams S.M."/>
            <person name="Lauderdale J.D."/>
            <person name="Wilde H.D."/>
            <person name="Gerrin W."/>
            <person name="Kust A."/>
            <person name="Washington J.W."/>
            <person name="Wagner C."/>
            <person name="Geier B."/>
            <person name="Liebeke M."/>
            <person name="Enke H."/>
            <person name="Niedermeyer T.H.J."/>
            <person name="Wilde S.B."/>
        </authorList>
    </citation>
    <scope>NUCLEOTIDE SEQUENCE [LARGE SCALE GENOMIC DNA]</scope>
    <source>
        <strain evidence="2">Thurmond2011</strain>
    </source>
</reference>
<dbReference type="AlphaFoldDB" id="A0AAP5I750"/>
<dbReference type="RefSeq" id="WP_208340082.1">
    <property type="nucleotide sequence ID" value="NZ_CAWQFN010000602.1"/>
</dbReference>
<comment type="caution">
    <text evidence="1">The sequence shown here is derived from an EMBL/GenBank/DDBJ whole genome shotgun (WGS) entry which is preliminary data.</text>
</comment>